<keyword evidence="2" id="KW-1185">Reference proteome</keyword>
<dbReference type="EMBL" id="BPLQ01015717">
    <property type="protein sequence ID" value="GIY90695.1"/>
    <property type="molecule type" value="Genomic_DNA"/>
</dbReference>
<dbReference type="Proteomes" id="UP001054837">
    <property type="component" value="Unassembled WGS sequence"/>
</dbReference>
<name>A0AAV4X930_9ARAC</name>
<proteinExistence type="predicted"/>
<evidence type="ECO:0000313" key="1">
    <source>
        <dbReference type="EMBL" id="GIY90695.1"/>
    </source>
</evidence>
<organism evidence="1 2">
    <name type="scientific">Caerostris darwini</name>
    <dbReference type="NCBI Taxonomy" id="1538125"/>
    <lineage>
        <taxon>Eukaryota</taxon>
        <taxon>Metazoa</taxon>
        <taxon>Ecdysozoa</taxon>
        <taxon>Arthropoda</taxon>
        <taxon>Chelicerata</taxon>
        <taxon>Arachnida</taxon>
        <taxon>Araneae</taxon>
        <taxon>Araneomorphae</taxon>
        <taxon>Entelegynae</taxon>
        <taxon>Araneoidea</taxon>
        <taxon>Araneidae</taxon>
        <taxon>Caerostris</taxon>
    </lineage>
</organism>
<comment type="caution">
    <text evidence="1">The sequence shown here is derived from an EMBL/GenBank/DDBJ whole genome shotgun (WGS) entry which is preliminary data.</text>
</comment>
<gene>
    <name evidence="1" type="ORF">CDAR_425161</name>
</gene>
<sequence>MFKFKISTSSNSYTAKFCTNYSLFNPFPPYTKKYLTIPKLHSISRKSTQSLETSPIEAYGHIPDSISLVLSCSCLRALGRRRNQLILGLMGRKNLHLWPNLQKKK</sequence>
<accession>A0AAV4X930</accession>
<protein>
    <submittedName>
        <fullName evidence="1">Uncharacterized protein</fullName>
    </submittedName>
</protein>
<evidence type="ECO:0000313" key="2">
    <source>
        <dbReference type="Proteomes" id="UP001054837"/>
    </source>
</evidence>
<dbReference type="AlphaFoldDB" id="A0AAV4X930"/>
<reference evidence="1 2" key="1">
    <citation type="submission" date="2021-06" db="EMBL/GenBank/DDBJ databases">
        <title>Caerostris darwini draft genome.</title>
        <authorList>
            <person name="Kono N."/>
            <person name="Arakawa K."/>
        </authorList>
    </citation>
    <scope>NUCLEOTIDE SEQUENCE [LARGE SCALE GENOMIC DNA]</scope>
</reference>